<comment type="subunit">
    <text evidence="2">Homotrimer.</text>
</comment>
<dbReference type="InterPro" id="IPR033900">
    <property type="entry name" value="Gram_neg_porin_domain"/>
</dbReference>
<dbReference type="InterPro" id="IPR050298">
    <property type="entry name" value="Gram-neg_bact_OMP"/>
</dbReference>
<evidence type="ECO:0000256" key="4">
    <source>
        <dbReference type="ARBA" id="ARBA00022452"/>
    </source>
</evidence>
<dbReference type="Proteomes" id="UP000183529">
    <property type="component" value="Unassembled WGS sequence"/>
</dbReference>
<dbReference type="AlphaFoldDB" id="A0AAQ1GPU1"/>
<dbReference type="GO" id="GO:0009279">
    <property type="term" value="C:cell outer membrane"/>
    <property type="evidence" value="ECO:0007669"/>
    <property type="project" value="UniProtKB-SubCell"/>
</dbReference>
<evidence type="ECO:0000313" key="12">
    <source>
        <dbReference type="EMBL" id="SEK15815.1"/>
    </source>
</evidence>
<keyword evidence="8" id="KW-0626">Porin</keyword>
<feature type="domain" description="Porin" evidence="11">
    <location>
        <begin position="28"/>
        <end position="351"/>
    </location>
</feature>
<gene>
    <name evidence="12" type="ORF">SAMN05216550_15110</name>
</gene>
<keyword evidence="9" id="KW-0472">Membrane</keyword>
<evidence type="ECO:0000256" key="2">
    <source>
        <dbReference type="ARBA" id="ARBA00011233"/>
    </source>
</evidence>
<evidence type="ECO:0000256" key="10">
    <source>
        <dbReference type="ARBA" id="ARBA00023237"/>
    </source>
</evidence>
<dbReference type="CDD" id="cd00342">
    <property type="entry name" value="gram_neg_porins"/>
    <property type="match status" value="1"/>
</dbReference>
<keyword evidence="10" id="KW-0998">Cell outer membrane</keyword>
<evidence type="ECO:0000256" key="6">
    <source>
        <dbReference type="ARBA" id="ARBA00022729"/>
    </source>
</evidence>
<keyword evidence="7" id="KW-0406">Ion transport</keyword>
<accession>A0AAQ1GPU1</accession>
<name>A0AAQ1GPU1_9BURK</name>
<evidence type="ECO:0000259" key="11">
    <source>
        <dbReference type="Pfam" id="PF13609"/>
    </source>
</evidence>
<protein>
    <submittedName>
        <fullName evidence="12">Outer membrane protein (Porin)</fullName>
    </submittedName>
</protein>
<comment type="subcellular location">
    <subcellularLocation>
        <location evidence="1">Cell outer membrane</location>
        <topology evidence="1">Multi-pass membrane protein</topology>
    </subcellularLocation>
</comment>
<evidence type="ECO:0000256" key="7">
    <source>
        <dbReference type="ARBA" id="ARBA00023065"/>
    </source>
</evidence>
<evidence type="ECO:0000256" key="9">
    <source>
        <dbReference type="ARBA" id="ARBA00023136"/>
    </source>
</evidence>
<organism evidence="12 13">
    <name type="scientific">Paraburkholderia tropica</name>
    <dbReference type="NCBI Taxonomy" id="92647"/>
    <lineage>
        <taxon>Bacteria</taxon>
        <taxon>Pseudomonadati</taxon>
        <taxon>Pseudomonadota</taxon>
        <taxon>Betaproteobacteria</taxon>
        <taxon>Burkholderiales</taxon>
        <taxon>Burkholderiaceae</taxon>
        <taxon>Paraburkholderia</taxon>
    </lineage>
</organism>
<dbReference type="Pfam" id="PF13609">
    <property type="entry name" value="Porin_4"/>
    <property type="match status" value="1"/>
</dbReference>
<dbReference type="PANTHER" id="PTHR34501:SF9">
    <property type="entry name" value="MAJOR OUTER MEMBRANE PROTEIN P.IA"/>
    <property type="match status" value="1"/>
</dbReference>
<dbReference type="SUPFAM" id="SSF56935">
    <property type="entry name" value="Porins"/>
    <property type="match status" value="1"/>
</dbReference>
<evidence type="ECO:0000256" key="5">
    <source>
        <dbReference type="ARBA" id="ARBA00022692"/>
    </source>
</evidence>
<evidence type="ECO:0000256" key="3">
    <source>
        <dbReference type="ARBA" id="ARBA00022448"/>
    </source>
</evidence>
<keyword evidence="3" id="KW-0813">Transport</keyword>
<dbReference type="GO" id="GO:0015288">
    <property type="term" value="F:porin activity"/>
    <property type="evidence" value="ECO:0007669"/>
    <property type="project" value="UniProtKB-KW"/>
</dbReference>
<dbReference type="GO" id="GO:0006811">
    <property type="term" value="P:monoatomic ion transport"/>
    <property type="evidence" value="ECO:0007669"/>
    <property type="project" value="UniProtKB-KW"/>
</dbReference>
<keyword evidence="6" id="KW-0732">Signal</keyword>
<keyword evidence="5" id="KW-0812">Transmembrane</keyword>
<reference evidence="12 13" key="1">
    <citation type="submission" date="2016-10" db="EMBL/GenBank/DDBJ databases">
        <authorList>
            <person name="Varghese N."/>
            <person name="Submissions S."/>
        </authorList>
    </citation>
    <scope>NUCLEOTIDE SEQUENCE [LARGE SCALE GENOMIC DNA]</scope>
    <source>
        <strain evidence="12 13">LMG 22274</strain>
    </source>
</reference>
<proteinExistence type="predicted"/>
<keyword evidence="4" id="KW-1134">Transmembrane beta strand</keyword>
<dbReference type="InterPro" id="IPR023614">
    <property type="entry name" value="Porin_dom_sf"/>
</dbReference>
<dbReference type="GO" id="GO:0046930">
    <property type="term" value="C:pore complex"/>
    <property type="evidence" value="ECO:0007669"/>
    <property type="project" value="UniProtKB-KW"/>
</dbReference>
<dbReference type="EMBL" id="FNZM01000051">
    <property type="protein sequence ID" value="SEK15815.1"/>
    <property type="molecule type" value="Genomic_DNA"/>
</dbReference>
<dbReference type="PANTHER" id="PTHR34501">
    <property type="entry name" value="PROTEIN YDDL-RELATED"/>
    <property type="match status" value="1"/>
</dbReference>
<evidence type="ECO:0000256" key="1">
    <source>
        <dbReference type="ARBA" id="ARBA00004571"/>
    </source>
</evidence>
<evidence type="ECO:0000256" key="8">
    <source>
        <dbReference type="ARBA" id="ARBA00023114"/>
    </source>
</evidence>
<dbReference type="Gene3D" id="2.40.160.10">
    <property type="entry name" value="Porin"/>
    <property type="match status" value="1"/>
</dbReference>
<comment type="caution">
    <text evidence="12">The sequence shown here is derived from an EMBL/GenBank/DDBJ whole genome shotgun (WGS) entry which is preliminary data.</text>
</comment>
<sequence>MITTTSHQHRGRLCLKGINGMKKTFCIAAVLSCATAGAHAQGSVTLYGLIDASVQYTNNQGGGSTVAMSSGTTRGSRFGLLGKEDLGGGTSAIFRLENGFDVTDGSLGQGGLLFGRQAYVGIENDRWGAVTLGRQYESMVDYVAHLTSADWSVYMEHPGDMDLTNRGVRVDNAVKYTKTYGAFTGSALYSFGGQAGSFGKDSMWSWGGSYDSGPLYVGFGMTYARQPGDRSAGTFWKAANSADGEFVTVAHSFLTMGGGAAYRFGSIKLGGDITSTTYKDGFENQDVSFMNYEVNGVYYFTPALSAGLGVTYTDGKVDANDGDPRYIQYNATATYSLSKRTDLYAFATFQRAMGDAQVAQVTQFISPSSTNKQVSAGVGLRHTF</sequence>
<evidence type="ECO:0000313" key="13">
    <source>
        <dbReference type="Proteomes" id="UP000183529"/>
    </source>
</evidence>